<dbReference type="GO" id="GO:0060567">
    <property type="term" value="P:negative regulation of termination of DNA-templated transcription"/>
    <property type="evidence" value="ECO:0007669"/>
    <property type="project" value="InterPro"/>
</dbReference>
<dbReference type="Pfam" id="PF06530">
    <property type="entry name" value="Phage_antitermQ"/>
    <property type="match status" value="1"/>
</dbReference>
<organism evidence="5 6">
    <name type="scientific">Xenorhabdus bovienii str. puntauvense</name>
    <dbReference type="NCBI Taxonomy" id="1398201"/>
    <lineage>
        <taxon>Bacteria</taxon>
        <taxon>Pseudomonadati</taxon>
        <taxon>Pseudomonadota</taxon>
        <taxon>Gammaproteobacteria</taxon>
        <taxon>Enterobacterales</taxon>
        <taxon>Morganellaceae</taxon>
        <taxon>Xenorhabdus</taxon>
    </lineage>
</organism>
<dbReference type="InterPro" id="IPR013324">
    <property type="entry name" value="RNA_pol_sigma_r3/r4-like"/>
</dbReference>
<reference evidence="5" key="1">
    <citation type="submission" date="2013-07" db="EMBL/GenBank/DDBJ databases">
        <title>Sub-species coevolution in mutualistic symbiosis.</title>
        <authorList>
            <person name="Murfin K."/>
            <person name="Klassen J."/>
            <person name="Lee M."/>
            <person name="Forst S."/>
            <person name="Stock P."/>
            <person name="Goodrich-Blair H."/>
        </authorList>
    </citation>
    <scope>NUCLEOTIDE SEQUENCE [LARGE SCALE GENOMIC DNA]</scope>
    <source>
        <strain evidence="5">Puntauvense</strain>
    </source>
</reference>
<dbReference type="HOGENOM" id="CLU_129825_0_0_6"/>
<dbReference type="SUPFAM" id="SSF88659">
    <property type="entry name" value="Sigma3 and sigma4 domains of RNA polymerase sigma factors"/>
    <property type="match status" value="1"/>
</dbReference>
<proteinExistence type="inferred from homology"/>
<evidence type="ECO:0000256" key="3">
    <source>
        <dbReference type="ARBA" id="ARBA00023125"/>
    </source>
</evidence>
<dbReference type="Proteomes" id="UP000028511">
    <property type="component" value="Unassembled WGS sequence"/>
</dbReference>
<evidence type="ECO:0000313" key="5">
    <source>
        <dbReference type="EMBL" id="CDG95791.1"/>
    </source>
</evidence>
<keyword evidence="3" id="KW-0238">DNA-binding</keyword>
<evidence type="ECO:0000313" key="6">
    <source>
        <dbReference type="Proteomes" id="UP000028511"/>
    </source>
</evidence>
<evidence type="ECO:0000256" key="2">
    <source>
        <dbReference type="ARBA" id="ARBA00023015"/>
    </source>
</evidence>
<accession>A0A077N137</accession>
<dbReference type="InterPro" id="IPR010534">
    <property type="entry name" value="Phage_933W_GpQ"/>
</dbReference>
<evidence type="ECO:0000256" key="4">
    <source>
        <dbReference type="ARBA" id="ARBA00023163"/>
    </source>
</evidence>
<dbReference type="AlphaFoldDB" id="A0A077N137"/>
<comment type="caution">
    <text evidence="5">The sequence shown here is derived from an EMBL/GenBank/DDBJ whole genome shotgun (WGS) entry which is preliminary data.</text>
</comment>
<evidence type="ECO:0000256" key="1">
    <source>
        <dbReference type="ARBA" id="ARBA00010234"/>
    </source>
</evidence>
<dbReference type="RefSeq" id="WP_038212587.1">
    <property type="nucleotide sequence ID" value="NZ_CAWLWN010000015.1"/>
</dbReference>
<comment type="similarity">
    <text evidence="1">Belongs to the phage antitermination Q type 1 family.</text>
</comment>
<gene>
    <name evidence="5" type="ORF">XBP1_160001</name>
</gene>
<keyword evidence="4" id="KW-0804">Transcription</keyword>
<dbReference type="GO" id="GO:0003677">
    <property type="term" value="F:DNA binding"/>
    <property type="evidence" value="ECO:0007669"/>
    <property type="project" value="UniProtKB-KW"/>
</dbReference>
<keyword evidence="2" id="KW-0805">Transcription regulation</keyword>
<name>A0A077N137_XENBV</name>
<dbReference type="EMBL" id="CBSW010000068">
    <property type="protein sequence ID" value="CDG95791.1"/>
    <property type="molecule type" value="Genomic_DNA"/>
</dbReference>
<protein>
    <submittedName>
        <fullName evidence="5">Putative antitermination protein Q</fullName>
    </submittedName>
</protein>
<sequence length="144" mass="16454">MRDIQQVLLRWGGWSTTEPVRVGWSSVAAGFSGLPPANGDNRLTCSDEDGLIIDLCVARLQAIGQPEELEFIKQHYMYGYSKREIGRKYETSEREVRHRIQCAERFIAGCLEILDIQLDMDLSIKKQSIKPETLVRPAKSVLMW</sequence>